<evidence type="ECO:0000256" key="3">
    <source>
        <dbReference type="ARBA" id="ARBA00022989"/>
    </source>
</evidence>
<organism evidence="8 9">
    <name type="scientific">Streptomyces atrovirens</name>
    <dbReference type="NCBI Taxonomy" id="285556"/>
    <lineage>
        <taxon>Bacteria</taxon>
        <taxon>Bacillati</taxon>
        <taxon>Actinomycetota</taxon>
        <taxon>Actinomycetes</taxon>
        <taxon>Kitasatosporales</taxon>
        <taxon>Streptomycetaceae</taxon>
        <taxon>Streptomyces</taxon>
    </lineage>
</organism>
<feature type="transmembrane region" description="Helical" evidence="5">
    <location>
        <begin position="271"/>
        <end position="292"/>
    </location>
</feature>
<comment type="catalytic activity">
    <reaction evidence="5">
        <text>a quinone + NADH + 5 H(+)(in) = a quinol + NAD(+) + 4 H(+)(out)</text>
        <dbReference type="Rhea" id="RHEA:57888"/>
        <dbReference type="ChEBI" id="CHEBI:15378"/>
        <dbReference type="ChEBI" id="CHEBI:24646"/>
        <dbReference type="ChEBI" id="CHEBI:57540"/>
        <dbReference type="ChEBI" id="CHEBI:57945"/>
        <dbReference type="ChEBI" id="CHEBI:132124"/>
    </reaction>
</comment>
<feature type="transmembrane region" description="Helical" evidence="5">
    <location>
        <begin position="367"/>
        <end position="390"/>
    </location>
</feature>
<feature type="transmembrane region" description="Helical" evidence="5">
    <location>
        <begin position="80"/>
        <end position="98"/>
    </location>
</feature>
<feature type="transmembrane region" description="Helical" evidence="5">
    <location>
        <begin position="299"/>
        <end position="317"/>
    </location>
</feature>
<feature type="transmembrane region" description="Helical" evidence="5">
    <location>
        <begin position="443"/>
        <end position="467"/>
    </location>
</feature>
<evidence type="ECO:0000313" key="9">
    <source>
        <dbReference type="Proteomes" id="UP001596035"/>
    </source>
</evidence>
<dbReference type="InterPro" id="IPR010096">
    <property type="entry name" value="NADH-Q_OxRdtase_suN/2"/>
</dbReference>
<dbReference type="PANTHER" id="PTHR22773">
    <property type="entry name" value="NADH DEHYDROGENASE"/>
    <property type="match status" value="1"/>
</dbReference>
<keyword evidence="5" id="KW-1278">Translocase</keyword>
<evidence type="ECO:0000256" key="2">
    <source>
        <dbReference type="ARBA" id="ARBA00022692"/>
    </source>
</evidence>
<keyword evidence="4 5" id="KW-0472">Membrane</keyword>
<feature type="transmembrane region" description="Helical" evidence="5">
    <location>
        <begin position="329"/>
        <end position="355"/>
    </location>
</feature>
<keyword evidence="5" id="KW-1003">Cell membrane</keyword>
<feature type="transmembrane region" description="Helical" evidence="5">
    <location>
        <begin position="133"/>
        <end position="151"/>
    </location>
</feature>
<dbReference type="HAMAP" id="MF_00445">
    <property type="entry name" value="NDH1_NuoN_1"/>
    <property type="match status" value="1"/>
</dbReference>
<protein>
    <recommendedName>
        <fullName evidence="5">NADH-quinone oxidoreductase subunit N</fullName>
        <ecNumber evidence="5">7.1.1.-</ecNumber>
    </recommendedName>
    <alternativeName>
        <fullName evidence="5">NADH dehydrogenase I subunit N</fullName>
    </alternativeName>
    <alternativeName>
        <fullName evidence="5">NDH-1 subunit N</fullName>
    </alternativeName>
</protein>
<keyword evidence="2 5" id="KW-0812">Transmembrane</keyword>
<feature type="transmembrane region" description="Helical" evidence="5">
    <location>
        <begin position="40"/>
        <end position="60"/>
    </location>
</feature>
<dbReference type="PRINTS" id="PR01434">
    <property type="entry name" value="NADHDHGNASE5"/>
</dbReference>
<comment type="function">
    <text evidence="5">NDH-1 shuttles electrons from NADH, via FMN and iron-sulfur (Fe-S) centers, to quinones in the respiratory chain. The immediate electron acceptor for the enzyme in this species is believed to be a menaquinone. Couples the redox reaction to proton translocation (for every two electrons transferred, four hydrogen ions are translocated across the cytoplasmic membrane), and thus conserves the redox energy in a proton gradient.</text>
</comment>
<proteinExistence type="inferred from homology"/>
<evidence type="ECO:0000256" key="6">
    <source>
        <dbReference type="RuleBase" id="RU000320"/>
    </source>
</evidence>
<evidence type="ECO:0000313" key="8">
    <source>
        <dbReference type="EMBL" id="MFC5242010.1"/>
    </source>
</evidence>
<keyword evidence="5" id="KW-0813">Transport</keyword>
<feature type="transmembrane region" description="Helical" evidence="5">
    <location>
        <begin position="402"/>
        <end position="422"/>
    </location>
</feature>
<comment type="subcellular location">
    <subcellularLocation>
        <location evidence="5">Cell membrane</location>
        <topology evidence="5">Multi-pass membrane protein</topology>
    </subcellularLocation>
    <subcellularLocation>
        <location evidence="1">Endomembrane system</location>
        <topology evidence="1">Multi-pass membrane protein</topology>
    </subcellularLocation>
    <subcellularLocation>
        <location evidence="6">Membrane</location>
        <topology evidence="6">Multi-pass membrane protein</topology>
    </subcellularLocation>
</comment>
<dbReference type="Proteomes" id="UP001596035">
    <property type="component" value="Unassembled WGS sequence"/>
</dbReference>
<dbReference type="InterPro" id="IPR001750">
    <property type="entry name" value="ND/Mrp_TM"/>
</dbReference>
<keyword evidence="3 5" id="KW-1133">Transmembrane helix</keyword>
<dbReference type="EC" id="7.1.1.-" evidence="5"/>
<comment type="similarity">
    <text evidence="5">Belongs to the complex I subunit 2 family.</text>
</comment>
<evidence type="ECO:0000256" key="4">
    <source>
        <dbReference type="ARBA" id="ARBA00023136"/>
    </source>
</evidence>
<comment type="caution">
    <text evidence="8">The sequence shown here is derived from an EMBL/GenBank/DDBJ whole genome shotgun (WGS) entry which is preliminary data.</text>
</comment>
<evidence type="ECO:0000259" key="7">
    <source>
        <dbReference type="Pfam" id="PF00361"/>
    </source>
</evidence>
<dbReference type="Pfam" id="PF00361">
    <property type="entry name" value="Proton_antipo_M"/>
    <property type="match status" value="1"/>
</dbReference>
<keyword evidence="5" id="KW-0520">NAD</keyword>
<reference evidence="9" key="1">
    <citation type="journal article" date="2019" name="Int. J. Syst. Evol. Microbiol.">
        <title>The Global Catalogue of Microorganisms (GCM) 10K type strain sequencing project: providing services to taxonomists for standard genome sequencing and annotation.</title>
        <authorList>
            <consortium name="The Broad Institute Genomics Platform"/>
            <consortium name="The Broad Institute Genome Sequencing Center for Infectious Disease"/>
            <person name="Wu L."/>
            <person name="Ma J."/>
        </authorList>
    </citation>
    <scope>NUCLEOTIDE SEQUENCE [LARGE SCALE GENOMIC DNA]</scope>
    <source>
        <strain evidence="9">CGMCC 4.7131</strain>
    </source>
</reference>
<feature type="transmembrane region" description="Helical" evidence="5">
    <location>
        <begin position="240"/>
        <end position="259"/>
    </location>
</feature>
<feature type="transmembrane region" description="Helical" evidence="5">
    <location>
        <begin position="110"/>
        <end position="127"/>
    </location>
</feature>
<feature type="transmembrane region" description="Helical" evidence="5">
    <location>
        <begin position="163"/>
        <end position="185"/>
    </location>
</feature>
<sequence length="476" mass="48106">MNGTTGMNENPLDLLPEVLLAASAVLGLLLGAWLPRRRQWLTGALAAAACTVGVVAAAIAAAGPVETAFGASFALDTLTATSRVVILGATLLVLALAMPRLYADPRETEFYVLLQLASAGALIMAGAQDLLLLAAGYLLASVPAYALAGFRKDGPGTEAALKFYVVGALLGAVMLAGITVLLAAGRATSYPVLRTGLAEAPPGPVAAGTTALLAGVLFKAGAVPGHFWVPDAVQGSSAPVAAFLTTIPKIGALAAFYRLAAVPLADAGLPWAGLVAVLSVASMTLGNLAAFFQQDVKRLLAYSTVSQVGYLLLPVAVAGRTDLGQEALLYYLAGYALTNLGAFAVVCALPGARTIDDYRGLARKHPALLASLVVCLLGLVGTPPTAVFLGKLEVFSAAFDGGYAWLAVVAAVNTVASLFYYLRWIAPAFLARGPGGDPGAMSASAAVFAYGAATGSVVLGVLGGTVLDVLGAPLAR</sequence>
<keyword evidence="9" id="KW-1185">Reference proteome</keyword>
<comment type="subunit">
    <text evidence="5">NDH-1 is composed of 14 different subunits. Subunits NuoA, H, J, K, L, M, N constitute the membrane sector of the complex.</text>
</comment>
<evidence type="ECO:0000256" key="5">
    <source>
        <dbReference type="HAMAP-Rule" id="MF_00445"/>
    </source>
</evidence>
<gene>
    <name evidence="5" type="primary">nuoN</name>
    <name evidence="8" type="ORF">ACFPWV_19175</name>
</gene>
<feature type="domain" description="NADH:quinone oxidoreductase/Mrp antiporter transmembrane" evidence="7">
    <location>
        <begin position="127"/>
        <end position="415"/>
    </location>
</feature>
<feature type="transmembrane region" description="Helical" evidence="5">
    <location>
        <begin position="14"/>
        <end position="33"/>
    </location>
</feature>
<name>A0ABW0DVX2_9ACTN</name>
<keyword evidence="5" id="KW-0874">Quinone</keyword>
<accession>A0ABW0DVX2</accession>
<dbReference type="RefSeq" id="WP_344560409.1">
    <property type="nucleotide sequence ID" value="NZ_BAAATG010000017.1"/>
</dbReference>
<evidence type="ECO:0000256" key="1">
    <source>
        <dbReference type="ARBA" id="ARBA00004127"/>
    </source>
</evidence>
<feature type="transmembrane region" description="Helical" evidence="5">
    <location>
        <begin position="205"/>
        <end position="228"/>
    </location>
</feature>
<dbReference type="EMBL" id="JBHSKN010000016">
    <property type="protein sequence ID" value="MFC5242010.1"/>
    <property type="molecule type" value="Genomic_DNA"/>
</dbReference>